<name>A0AAE3JRT4_9FLAO</name>
<sequence length="294" mass="34231">MYRDQTLEESVLSRLFNQKLLDCLPGIFYLYKICPNGGKLKAWNKNHMTITGYSSEECLDKPPLFFIDDHTASDIERALQEIYDRGQVKNVSGNLRTKRGEILPYIFEGYKFELHNEPYFMGVGIDASHIVSLEEQLEFLRLEKEQAIRKRKQKENELMSVALENSAREQALREASGRIAELLDIDDLGTLHRRLQSHLEGIRLQSKLEDNWDTFQIQFSSVHDQFFKRLREVHPSLTSGELRFCAYIKVLMSSAQLCQLLNISKEGLKKKRYRIRKKLGLASDVDMDAYISKF</sequence>
<comment type="caution">
    <text evidence="3">The sequence shown here is derived from an EMBL/GenBank/DDBJ whole genome shotgun (WGS) entry which is preliminary data.</text>
</comment>
<dbReference type="SUPFAM" id="SSF55785">
    <property type="entry name" value="PYP-like sensor domain (PAS domain)"/>
    <property type="match status" value="1"/>
</dbReference>
<evidence type="ECO:0000256" key="1">
    <source>
        <dbReference type="SAM" id="Coils"/>
    </source>
</evidence>
<dbReference type="InterPro" id="IPR016032">
    <property type="entry name" value="Sig_transdc_resp-reg_C-effctor"/>
</dbReference>
<evidence type="ECO:0000313" key="3">
    <source>
        <dbReference type="EMBL" id="MCG2461713.1"/>
    </source>
</evidence>
<dbReference type="GO" id="GO:0003677">
    <property type="term" value="F:DNA binding"/>
    <property type="evidence" value="ECO:0007669"/>
    <property type="project" value="InterPro"/>
</dbReference>
<feature type="domain" description="PAS" evidence="2">
    <location>
        <begin position="34"/>
        <end position="125"/>
    </location>
</feature>
<dbReference type="Gene3D" id="3.30.450.20">
    <property type="entry name" value="PAS domain"/>
    <property type="match status" value="1"/>
</dbReference>
<gene>
    <name evidence="3" type="ORF">K8352_13215</name>
</gene>
<dbReference type="GO" id="GO:0006355">
    <property type="term" value="P:regulation of DNA-templated transcription"/>
    <property type="evidence" value="ECO:0007669"/>
    <property type="project" value="InterPro"/>
</dbReference>
<feature type="coiled-coil region" evidence="1">
    <location>
        <begin position="130"/>
        <end position="164"/>
    </location>
</feature>
<evidence type="ECO:0000313" key="4">
    <source>
        <dbReference type="Proteomes" id="UP001200642"/>
    </source>
</evidence>
<dbReference type="InterPro" id="IPR000014">
    <property type="entry name" value="PAS"/>
</dbReference>
<dbReference type="AlphaFoldDB" id="A0AAE3JRT4"/>
<dbReference type="RefSeq" id="WP_317902856.1">
    <property type="nucleotide sequence ID" value="NZ_JAIRBC010000019.1"/>
</dbReference>
<dbReference type="Pfam" id="PF13426">
    <property type="entry name" value="PAS_9"/>
    <property type="match status" value="1"/>
</dbReference>
<keyword evidence="4" id="KW-1185">Reference proteome</keyword>
<reference evidence="3" key="1">
    <citation type="submission" date="2023-02" db="EMBL/GenBank/DDBJ databases">
        <title>Genome of Flavobacteriaceae gen. nov. sp. strain F89.</title>
        <authorList>
            <person name="Wang Y."/>
        </authorList>
    </citation>
    <scope>NUCLEOTIDE SEQUENCE</scope>
    <source>
        <strain evidence="3">F89</strain>
    </source>
</reference>
<evidence type="ECO:0000259" key="2">
    <source>
        <dbReference type="Pfam" id="PF13426"/>
    </source>
</evidence>
<dbReference type="EMBL" id="JAIRBC010000019">
    <property type="protein sequence ID" value="MCG2461713.1"/>
    <property type="molecule type" value="Genomic_DNA"/>
</dbReference>
<accession>A0AAE3JRT4</accession>
<dbReference type="NCBIfam" id="TIGR00229">
    <property type="entry name" value="sensory_box"/>
    <property type="match status" value="1"/>
</dbReference>
<dbReference type="InterPro" id="IPR035965">
    <property type="entry name" value="PAS-like_dom_sf"/>
</dbReference>
<proteinExistence type="predicted"/>
<dbReference type="Proteomes" id="UP001200642">
    <property type="component" value="Unassembled WGS sequence"/>
</dbReference>
<protein>
    <submittedName>
        <fullName evidence="3">PAS domain S-box protein</fullName>
    </submittedName>
</protein>
<keyword evidence="1" id="KW-0175">Coiled coil</keyword>
<dbReference type="SUPFAM" id="SSF46894">
    <property type="entry name" value="C-terminal effector domain of the bipartite response regulators"/>
    <property type="match status" value="1"/>
</dbReference>
<organism evidence="3 4">
    <name type="scientific">Cerina litoralis</name>
    <dbReference type="NCBI Taxonomy" id="2874477"/>
    <lineage>
        <taxon>Bacteria</taxon>
        <taxon>Pseudomonadati</taxon>
        <taxon>Bacteroidota</taxon>
        <taxon>Flavobacteriia</taxon>
        <taxon>Flavobacteriales</taxon>
        <taxon>Flavobacteriaceae</taxon>
        <taxon>Cerina</taxon>
    </lineage>
</organism>